<evidence type="ECO:0000313" key="3">
    <source>
        <dbReference type="Proteomes" id="UP001642484"/>
    </source>
</evidence>
<accession>A0ABP0KKD3</accession>
<protein>
    <submittedName>
        <fullName evidence="2">Uncharacterized protein</fullName>
    </submittedName>
</protein>
<feature type="region of interest" description="Disordered" evidence="1">
    <location>
        <begin position="87"/>
        <end position="140"/>
    </location>
</feature>
<dbReference type="Proteomes" id="UP001642484">
    <property type="component" value="Unassembled WGS sequence"/>
</dbReference>
<organism evidence="2 3">
    <name type="scientific">Durusdinium trenchii</name>
    <dbReference type="NCBI Taxonomy" id="1381693"/>
    <lineage>
        <taxon>Eukaryota</taxon>
        <taxon>Sar</taxon>
        <taxon>Alveolata</taxon>
        <taxon>Dinophyceae</taxon>
        <taxon>Suessiales</taxon>
        <taxon>Symbiodiniaceae</taxon>
        <taxon>Durusdinium</taxon>
    </lineage>
</organism>
<proteinExistence type="predicted"/>
<evidence type="ECO:0000256" key="1">
    <source>
        <dbReference type="SAM" id="MobiDB-lite"/>
    </source>
</evidence>
<reference evidence="2 3" key="1">
    <citation type="submission" date="2024-02" db="EMBL/GenBank/DDBJ databases">
        <authorList>
            <person name="Chen Y."/>
            <person name="Shah S."/>
            <person name="Dougan E. K."/>
            <person name="Thang M."/>
            <person name="Chan C."/>
        </authorList>
    </citation>
    <scope>NUCLEOTIDE SEQUENCE [LARGE SCALE GENOMIC DNA]</scope>
</reference>
<evidence type="ECO:0000313" key="2">
    <source>
        <dbReference type="EMBL" id="CAK9027295.1"/>
    </source>
</evidence>
<keyword evidence="3" id="KW-1185">Reference proteome</keyword>
<sequence length="140" mass="15501">MGSPYLVISHRDFCPSCQREVDDEEMMVNEEGLQLHGLCGTVLERQGLHCESLQGDQAGGLQGADLSVLEDQGEWLAEQLRILKSLPGGARETGAVEKKQRTDARVGRPRTDASAQRPVLRRPGEEGKWRRAESGEEQFS</sequence>
<gene>
    <name evidence="2" type="ORF">CCMP2556_LOCUS16707</name>
</gene>
<feature type="compositionally biased region" description="Basic and acidic residues" evidence="1">
    <location>
        <begin position="94"/>
        <end position="111"/>
    </location>
</feature>
<comment type="caution">
    <text evidence="2">The sequence shown here is derived from an EMBL/GenBank/DDBJ whole genome shotgun (WGS) entry which is preliminary data.</text>
</comment>
<dbReference type="EMBL" id="CAXAMN010008991">
    <property type="protein sequence ID" value="CAK9027295.1"/>
    <property type="molecule type" value="Genomic_DNA"/>
</dbReference>
<feature type="compositionally biased region" description="Basic and acidic residues" evidence="1">
    <location>
        <begin position="122"/>
        <end position="134"/>
    </location>
</feature>
<name>A0ABP0KKD3_9DINO</name>